<dbReference type="GO" id="GO:0005737">
    <property type="term" value="C:cytoplasm"/>
    <property type="evidence" value="ECO:0007669"/>
    <property type="project" value="TreeGrafter"/>
</dbReference>
<proteinExistence type="predicted"/>
<organism evidence="3">
    <name type="scientific">bioreactor metagenome</name>
    <dbReference type="NCBI Taxonomy" id="1076179"/>
    <lineage>
        <taxon>unclassified sequences</taxon>
        <taxon>metagenomes</taxon>
        <taxon>ecological metagenomes</taxon>
    </lineage>
</organism>
<gene>
    <name evidence="3" type="primary">pyrD_52</name>
    <name evidence="3" type="ORF">SDC9_180546</name>
</gene>
<comment type="caution">
    <text evidence="3">The sequence shown here is derived from an EMBL/GenBank/DDBJ whole genome shotgun (WGS) entry which is preliminary data.</text>
</comment>
<evidence type="ECO:0000256" key="2">
    <source>
        <dbReference type="ARBA" id="ARBA00004725"/>
    </source>
</evidence>
<evidence type="ECO:0000256" key="1">
    <source>
        <dbReference type="ARBA" id="ARBA00001917"/>
    </source>
</evidence>
<dbReference type="InterPro" id="IPR013785">
    <property type="entry name" value="Aldolase_TIM"/>
</dbReference>
<dbReference type="PANTHER" id="PTHR48109:SF3">
    <property type="entry name" value="SLL0744 PROTEIN"/>
    <property type="match status" value="1"/>
</dbReference>
<comment type="cofactor">
    <cofactor evidence="1">
        <name>FMN</name>
        <dbReference type="ChEBI" id="CHEBI:58210"/>
    </cofactor>
</comment>
<keyword evidence="3" id="KW-0560">Oxidoreductase</keyword>
<dbReference type="EMBL" id="VSSQ01085382">
    <property type="protein sequence ID" value="MPN33063.1"/>
    <property type="molecule type" value="Genomic_DNA"/>
</dbReference>
<name>A0A645HB93_9ZZZZ</name>
<reference evidence="3" key="1">
    <citation type="submission" date="2019-08" db="EMBL/GenBank/DDBJ databases">
        <authorList>
            <person name="Kucharzyk K."/>
            <person name="Murdoch R.W."/>
            <person name="Higgins S."/>
            <person name="Loffler F."/>
        </authorList>
    </citation>
    <scope>NUCLEOTIDE SEQUENCE</scope>
</reference>
<dbReference type="AlphaFoldDB" id="A0A645HB93"/>
<dbReference type="GO" id="GO:0006207">
    <property type="term" value="P:'de novo' pyrimidine nucleobase biosynthetic process"/>
    <property type="evidence" value="ECO:0007669"/>
    <property type="project" value="TreeGrafter"/>
</dbReference>
<dbReference type="Gene3D" id="3.20.20.70">
    <property type="entry name" value="Aldolase class I"/>
    <property type="match status" value="1"/>
</dbReference>
<protein>
    <submittedName>
        <fullName evidence="3">Dihydroorotate dehydrogenase B (NAD(+)), catalytic subunit</fullName>
        <ecNumber evidence="3">1.3.1.14</ecNumber>
    </submittedName>
</protein>
<dbReference type="InterPro" id="IPR050074">
    <property type="entry name" value="DHO_dehydrogenase"/>
</dbReference>
<comment type="pathway">
    <text evidence="2">Pyrimidine metabolism; UMP biosynthesis via de novo pathway.</text>
</comment>
<dbReference type="PANTHER" id="PTHR48109">
    <property type="entry name" value="DIHYDROOROTATE DEHYDROGENASE (QUINONE), MITOCHONDRIAL-RELATED"/>
    <property type="match status" value="1"/>
</dbReference>
<dbReference type="SUPFAM" id="SSF51395">
    <property type="entry name" value="FMN-linked oxidoreductases"/>
    <property type="match status" value="1"/>
</dbReference>
<evidence type="ECO:0000313" key="3">
    <source>
        <dbReference type="EMBL" id="MPN33063.1"/>
    </source>
</evidence>
<dbReference type="EC" id="1.3.1.14" evidence="3"/>
<dbReference type="GO" id="GO:0004589">
    <property type="term" value="F:dihydroorotate dehydrogenase (NAD+) activity"/>
    <property type="evidence" value="ECO:0007669"/>
    <property type="project" value="UniProtKB-EC"/>
</dbReference>
<sequence>MEHLAAVEAVKIVVDVPLAVKMSSYYSAISSFAARVVDAGADGLVLFNRFYAPDIDLDTLELHAALDLSSPADQRIALRWIGILRSQLPGISLACTSGVHGGDEVAKALLVGADVACTTSAVMQRGAGAVAEMLEQTSAWLERHNFASVAEARGKMSAASRRGASIYERAQYMDVIKGDW</sequence>
<accession>A0A645HB93</accession>